<protein>
    <recommendedName>
        <fullName evidence="1">Reverse transcriptase zinc-binding domain-containing protein</fullName>
    </recommendedName>
</protein>
<accession>A0A3P6EFV8</accession>
<gene>
    <name evidence="2" type="ORF">BOLC7T41966H</name>
</gene>
<evidence type="ECO:0000259" key="1">
    <source>
        <dbReference type="Pfam" id="PF13966"/>
    </source>
</evidence>
<name>A0A3P6EFV8_BRAOL</name>
<dbReference type="AlphaFoldDB" id="A0A3P6EFV8"/>
<dbReference type="Pfam" id="PF13966">
    <property type="entry name" value="zf-RVT"/>
    <property type="match status" value="1"/>
</dbReference>
<dbReference type="InterPro" id="IPR026960">
    <property type="entry name" value="RVT-Znf"/>
</dbReference>
<reference evidence="2" key="1">
    <citation type="submission" date="2018-11" db="EMBL/GenBank/DDBJ databases">
        <authorList>
            <consortium name="Genoscope - CEA"/>
            <person name="William W."/>
        </authorList>
    </citation>
    <scope>NUCLEOTIDE SEQUENCE</scope>
</reference>
<evidence type="ECO:0000313" key="2">
    <source>
        <dbReference type="EMBL" id="VDD36406.1"/>
    </source>
</evidence>
<feature type="domain" description="Reverse transcriptase zinc-binding" evidence="1">
    <location>
        <begin position="65"/>
        <end position="137"/>
    </location>
</feature>
<proteinExistence type="predicted"/>
<dbReference type="EMBL" id="LR031876">
    <property type="protein sequence ID" value="VDD36406.1"/>
    <property type="molecule type" value="Genomic_DNA"/>
</dbReference>
<organism evidence="2">
    <name type="scientific">Brassica oleracea</name>
    <name type="common">Wild cabbage</name>
    <dbReference type="NCBI Taxonomy" id="3712"/>
    <lineage>
        <taxon>Eukaryota</taxon>
        <taxon>Viridiplantae</taxon>
        <taxon>Streptophyta</taxon>
        <taxon>Embryophyta</taxon>
        <taxon>Tracheophyta</taxon>
        <taxon>Spermatophyta</taxon>
        <taxon>Magnoliopsida</taxon>
        <taxon>eudicotyledons</taxon>
        <taxon>Gunneridae</taxon>
        <taxon>Pentapetalae</taxon>
        <taxon>rosids</taxon>
        <taxon>malvids</taxon>
        <taxon>Brassicales</taxon>
        <taxon>Brassicaceae</taxon>
        <taxon>Brassiceae</taxon>
        <taxon>Brassica</taxon>
    </lineage>
</organism>
<sequence>MRRRQDAFVWLPSSSRTYTAKSRYFSSQSQSNQSTIPLSAPSTLSASTTIGVSNLNDSTTQILLSPIESFDLKKAIWNPPLNPKIKMFLWKAAQEALPMGVNLQRRGVLSNTNCCCRGLQESTLHIFIQYGFAQEVWSYGPWNEPILTTKNHTFKDLIWESRKWITLPPWELL</sequence>